<keyword evidence="2" id="KW-1185">Reference proteome</keyword>
<name>A0AAV4C7N1_9GAST</name>
<accession>A0AAV4C7N1</accession>
<dbReference type="AlphaFoldDB" id="A0AAV4C7N1"/>
<evidence type="ECO:0000313" key="1">
    <source>
        <dbReference type="EMBL" id="GFO26714.1"/>
    </source>
</evidence>
<reference evidence="1 2" key="1">
    <citation type="journal article" date="2021" name="Elife">
        <title>Chloroplast acquisition without the gene transfer in kleptoplastic sea slugs, Plakobranchus ocellatus.</title>
        <authorList>
            <person name="Maeda T."/>
            <person name="Takahashi S."/>
            <person name="Yoshida T."/>
            <person name="Shimamura S."/>
            <person name="Takaki Y."/>
            <person name="Nagai Y."/>
            <person name="Toyoda A."/>
            <person name="Suzuki Y."/>
            <person name="Arimoto A."/>
            <person name="Ishii H."/>
            <person name="Satoh N."/>
            <person name="Nishiyama T."/>
            <person name="Hasebe M."/>
            <person name="Maruyama T."/>
            <person name="Minagawa J."/>
            <person name="Obokata J."/>
            <person name="Shigenobu S."/>
        </authorList>
    </citation>
    <scope>NUCLEOTIDE SEQUENCE [LARGE SCALE GENOMIC DNA]</scope>
</reference>
<organism evidence="1 2">
    <name type="scientific">Plakobranchus ocellatus</name>
    <dbReference type="NCBI Taxonomy" id="259542"/>
    <lineage>
        <taxon>Eukaryota</taxon>
        <taxon>Metazoa</taxon>
        <taxon>Spiralia</taxon>
        <taxon>Lophotrochozoa</taxon>
        <taxon>Mollusca</taxon>
        <taxon>Gastropoda</taxon>
        <taxon>Heterobranchia</taxon>
        <taxon>Euthyneura</taxon>
        <taxon>Panpulmonata</taxon>
        <taxon>Sacoglossa</taxon>
        <taxon>Placobranchoidea</taxon>
        <taxon>Plakobranchidae</taxon>
        <taxon>Plakobranchus</taxon>
    </lineage>
</organism>
<gene>
    <name evidence="1" type="ORF">PoB_005321900</name>
</gene>
<proteinExistence type="predicted"/>
<sequence length="97" mass="10892">MSHSPGLPSHPAVMPVDVEVSLLNASFVNMSTTYDNFSYYADFYDMYDFYRKSDKIPLLVSAVTISTRRSQFKVKLFPFTSKTAGFHGAEAKLIPTV</sequence>
<evidence type="ECO:0000313" key="2">
    <source>
        <dbReference type="Proteomes" id="UP000735302"/>
    </source>
</evidence>
<protein>
    <submittedName>
        <fullName evidence="1">Uncharacterized protein</fullName>
    </submittedName>
</protein>
<dbReference type="EMBL" id="BLXT01005858">
    <property type="protein sequence ID" value="GFO26714.1"/>
    <property type="molecule type" value="Genomic_DNA"/>
</dbReference>
<dbReference type="Proteomes" id="UP000735302">
    <property type="component" value="Unassembled WGS sequence"/>
</dbReference>
<comment type="caution">
    <text evidence="1">The sequence shown here is derived from an EMBL/GenBank/DDBJ whole genome shotgun (WGS) entry which is preliminary data.</text>
</comment>